<evidence type="ECO:0000313" key="1">
    <source>
        <dbReference type="EMBL" id="KAI3681226.1"/>
    </source>
</evidence>
<evidence type="ECO:0000313" key="2">
    <source>
        <dbReference type="Proteomes" id="UP001055879"/>
    </source>
</evidence>
<dbReference type="EMBL" id="CM042059">
    <property type="protein sequence ID" value="KAI3681226.1"/>
    <property type="molecule type" value="Genomic_DNA"/>
</dbReference>
<organism evidence="1 2">
    <name type="scientific">Arctium lappa</name>
    <name type="common">Greater burdock</name>
    <name type="synonym">Lappa major</name>
    <dbReference type="NCBI Taxonomy" id="4217"/>
    <lineage>
        <taxon>Eukaryota</taxon>
        <taxon>Viridiplantae</taxon>
        <taxon>Streptophyta</taxon>
        <taxon>Embryophyta</taxon>
        <taxon>Tracheophyta</taxon>
        <taxon>Spermatophyta</taxon>
        <taxon>Magnoliopsida</taxon>
        <taxon>eudicotyledons</taxon>
        <taxon>Gunneridae</taxon>
        <taxon>Pentapetalae</taxon>
        <taxon>asterids</taxon>
        <taxon>campanulids</taxon>
        <taxon>Asterales</taxon>
        <taxon>Asteraceae</taxon>
        <taxon>Carduoideae</taxon>
        <taxon>Cardueae</taxon>
        <taxon>Arctiinae</taxon>
        <taxon>Arctium</taxon>
    </lineage>
</organism>
<gene>
    <name evidence="1" type="ORF">L6452_36013</name>
</gene>
<name>A0ACB8Y8X3_ARCLA</name>
<proteinExistence type="predicted"/>
<comment type="caution">
    <text evidence="1">The sequence shown here is derived from an EMBL/GenBank/DDBJ whole genome shotgun (WGS) entry which is preliminary data.</text>
</comment>
<keyword evidence="2" id="KW-1185">Reference proteome</keyword>
<reference evidence="1 2" key="2">
    <citation type="journal article" date="2022" name="Mol. Ecol. Resour.">
        <title>The genomes of chicory, endive, great burdock and yacon provide insights into Asteraceae paleo-polyploidization history and plant inulin production.</title>
        <authorList>
            <person name="Fan W."/>
            <person name="Wang S."/>
            <person name="Wang H."/>
            <person name="Wang A."/>
            <person name="Jiang F."/>
            <person name="Liu H."/>
            <person name="Zhao H."/>
            <person name="Xu D."/>
            <person name="Zhang Y."/>
        </authorList>
    </citation>
    <scope>NUCLEOTIDE SEQUENCE [LARGE SCALE GENOMIC DNA]</scope>
    <source>
        <strain evidence="2">cv. Niubang</strain>
    </source>
</reference>
<sequence>MIGRKHVESQRTMAAPVVLVAVILVNLVLLGQSATFNRTAFSPDFVFGAASAAYQYEGAAFEGGKGRSIWDTFSHQFPGKITNGDNGDVADDFYHRYKDDVKLMDYIGLDGFRFSISWPRVLPSGKLSGGVNKEGVAFYNNLINELVSKGIKPFVTIFHWDLPQALQDEYGGFLHPQIMKDFQDFAELCFKEFGDRVKHWITMNEPYIFIINGYEMGALAPGRCSSWMNNSCPAGNSATEPYIVAHNMLLCHALTVKLYKQKYQASQKGVIGITLVSHWFIPYSPSKANKKAAQRALDFMLGWYMDPLAFGEYPQSVRQLVQGRLPKFSPEESKLVKGSFDFIGINYYTSNYAADITSSNTVNFSPSTDGRTNLTAYRKGRPIGMPSDVIIFFVYPKGLRDLLVYMKEKYNSPTIYITENGYGESDNGIVKQGVNDTARVSFYYRHILAVKDAIKKGVNVKGYFPWSFLDTYEWGSGYSLRFGIVYVDYKNGIKRFPKNSAMWFKKFLGNN</sequence>
<accession>A0ACB8Y8X3</accession>
<protein>
    <submittedName>
        <fullName evidence="1">Uncharacterized protein</fullName>
    </submittedName>
</protein>
<dbReference type="Proteomes" id="UP001055879">
    <property type="component" value="Linkage Group LG13"/>
</dbReference>
<reference evidence="2" key="1">
    <citation type="journal article" date="2022" name="Mol. Ecol. Resour.">
        <title>The genomes of chicory, endive, great burdock and yacon provide insights into Asteraceae palaeo-polyploidization history and plant inulin production.</title>
        <authorList>
            <person name="Fan W."/>
            <person name="Wang S."/>
            <person name="Wang H."/>
            <person name="Wang A."/>
            <person name="Jiang F."/>
            <person name="Liu H."/>
            <person name="Zhao H."/>
            <person name="Xu D."/>
            <person name="Zhang Y."/>
        </authorList>
    </citation>
    <scope>NUCLEOTIDE SEQUENCE [LARGE SCALE GENOMIC DNA]</scope>
    <source>
        <strain evidence="2">cv. Niubang</strain>
    </source>
</reference>